<dbReference type="Pfam" id="PF07683">
    <property type="entry name" value="CobW_C"/>
    <property type="match status" value="1"/>
</dbReference>
<dbReference type="Pfam" id="PF02492">
    <property type="entry name" value="cobW"/>
    <property type="match status" value="1"/>
</dbReference>
<evidence type="ECO:0000313" key="8">
    <source>
        <dbReference type="Proteomes" id="UP000460287"/>
    </source>
</evidence>
<proteinExistence type="inferred from homology"/>
<keyword evidence="3" id="KW-0143">Chaperone</keyword>
<dbReference type="AlphaFoldDB" id="A0A7X2N041"/>
<dbReference type="Gene3D" id="3.40.50.300">
    <property type="entry name" value="P-loop containing nucleotide triphosphate hydrolases"/>
    <property type="match status" value="1"/>
</dbReference>
<evidence type="ECO:0000256" key="1">
    <source>
        <dbReference type="ARBA" id="ARBA00022741"/>
    </source>
</evidence>
<dbReference type="SUPFAM" id="SSF90002">
    <property type="entry name" value="Hypothetical protein YjiA, C-terminal domain"/>
    <property type="match status" value="1"/>
</dbReference>
<evidence type="ECO:0000256" key="5">
    <source>
        <dbReference type="ARBA" id="ARBA00049117"/>
    </source>
</evidence>
<dbReference type="SMART" id="SM00833">
    <property type="entry name" value="CobW_C"/>
    <property type="match status" value="1"/>
</dbReference>
<gene>
    <name evidence="7" type="ORF">FYJ33_12895</name>
</gene>
<dbReference type="InterPro" id="IPR036627">
    <property type="entry name" value="CobW-likC_sf"/>
</dbReference>
<name>A0A7X2N041_9CLOT</name>
<keyword evidence="1" id="KW-0547">Nucleotide-binding</keyword>
<dbReference type="GO" id="GO:0005737">
    <property type="term" value="C:cytoplasm"/>
    <property type="evidence" value="ECO:0007669"/>
    <property type="project" value="TreeGrafter"/>
</dbReference>
<dbReference type="PANTHER" id="PTHR13748">
    <property type="entry name" value="COBW-RELATED"/>
    <property type="match status" value="1"/>
</dbReference>
<dbReference type="SUPFAM" id="SSF52540">
    <property type="entry name" value="P-loop containing nucleoside triphosphate hydrolases"/>
    <property type="match status" value="1"/>
</dbReference>
<dbReference type="RefSeq" id="WP_154532158.1">
    <property type="nucleotide sequence ID" value="NZ_JAXFSD010000140.1"/>
</dbReference>
<comment type="caution">
    <text evidence="7">The sequence shown here is derived from an EMBL/GenBank/DDBJ whole genome shotgun (WGS) entry which is preliminary data.</text>
</comment>
<evidence type="ECO:0000259" key="6">
    <source>
        <dbReference type="SMART" id="SM00833"/>
    </source>
</evidence>
<dbReference type="InterPro" id="IPR051316">
    <property type="entry name" value="Zinc-reg_GTPase_activator"/>
</dbReference>
<reference evidence="7 8" key="1">
    <citation type="submission" date="2019-08" db="EMBL/GenBank/DDBJ databases">
        <title>In-depth cultivation of the pig gut microbiome towards novel bacterial diversity and tailored functional studies.</title>
        <authorList>
            <person name="Wylensek D."/>
            <person name="Hitch T.C.A."/>
            <person name="Clavel T."/>
        </authorList>
    </citation>
    <scope>NUCLEOTIDE SEQUENCE [LARGE SCALE GENOMIC DNA]</scope>
    <source>
        <strain evidence="7 8">WCA-383-APC-5B</strain>
    </source>
</reference>
<feature type="domain" description="CobW C-terminal" evidence="6">
    <location>
        <begin position="232"/>
        <end position="318"/>
    </location>
</feature>
<dbReference type="GO" id="GO:0000166">
    <property type="term" value="F:nucleotide binding"/>
    <property type="evidence" value="ECO:0007669"/>
    <property type="project" value="UniProtKB-KW"/>
</dbReference>
<dbReference type="Proteomes" id="UP000460287">
    <property type="component" value="Unassembled WGS sequence"/>
</dbReference>
<dbReference type="InterPro" id="IPR011629">
    <property type="entry name" value="CobW-like_C"/>
</dbReference>
<keyword evidence="2" id="KW-0378">Hydrolase</keyword>
<evidence type="ECO:0000256" key="3">
    <source>
        <dbReference type="ARBA" id="ARBA00023186"/>
    </source>
</evidence>
<keyword evidence="8" id="KW-1185">Reference proteome</keyword>
<comment type="similarity">
    <text evidence="4">Belongs to the SIMIBI class G3E GTPase family. ZNG1 subfamily.</text>
</comment>
<dbReference type="InterPro" id="IPR027417">
    <property type="entry name" value="P-loop_NTPase"/>
</dbReference>
<organism evidence="7 8">
    <name type="scientific">Inconstantimicrobium porci</name>
    <dbReference type="NCBI Taxonomy" id="2652291"/>
    <lineage>
        <taxon>Bacteria</taxon>
        <taxon>Bacillati</taxon>
        <taxon>Bacillota</taxon>
        <taxon>Clostridia</taxon>
        <taxon>Eubacteriales</taxon>
        <taxon>Clostridiaceae</taxon>
        <taxon>Inconstantimicrobium</taxon>
    </lineage>
</organism>
<dbReference type="PANTHER" id="PTHR13748:SF62">
    <property type="entry name" value="COBW DOMAIN-CONTAINING PROTEIN"/>
    <property type="match status" value="1"/>
</dbReference>
<dbReference type="InterPro" id="IPR003495">
    <property type="entry name" value="CobW/HypB/UreG_nucleotide-bd"/>
</dbReference>
<accession>A0A7X2N041</accession>
<protein>
    <submittedName>
        <fullName evidence="7">GTP-binding protein</fullName>
    </submittedName>
</protein>
<dbReference type="Gene3D" id="3.30.1220.10">
    <property type="entry name" value="CobW-like, C-terminal domain"/>
    <property type="match status" value="1"/>
</dbReference>
<dbReference type="CDD" id="cd03112">
    <property type="entry name" value="CobW-like"/>
    <property type="match status" value="1"/>
</dbReference>
<comment type="catalytic activity">
    <reaction evidence="5">
        <text>GTP + H2O = GDP + phosphate + H(+)</text>
        <dbReference type="Rhea" id="RHEA:19669"/>
        <dbReference type="ChEBI" id="CHEBI:15377"/>
        <dbReference type="ChEBI" id="CHEBI:15378"/>
        <dbReference type="ChEBI" id="CHEBI:37565"/>
        <dbReference type="ChEBI" id="CHEBI:43474"/>
        <dbReference type="ChEBI" id="CHEBI:58189"/>
    </reaction>
    <physiologicalReaction direction="left-to-right" evidence="5">
        <dbReference type="Rhea" id="RHEA:19670"/>
    </physiologicalReaction>
</comment>
<dbReference type="GO" id="GO:0016787">
    <property type="term" value="F:hydrolase activity"/>
    <property type="evidence" value="ECO:0007669"/>
    <property type="project" value="UniProtKB-KW"/>
</dbReference>
<dbReference type="EMBL" id="VULX01000026">
    <property type="protein sequence ID" value="MSR92263.1"/>
    <property type="molecule type" value="Genomic_DNA"/>
</dbReference>
<evidence type="ECO:0000256" key="2">
    <source>
        <dbReference type="ARBA" id="ARBA00022801"/>
    </source>
</evidence>
<sequence>MKNVDIISGFLGSGKTTLIKKLLKECLQDENVVIIENEYGEVGIDGSVLRSDNIIIKEITSGCICCSISKDFRSAIKGIISTYNPDRIIIEPSGVAKLSQVVKEISSEVVNKNISINMKITVVDAVNFEQYIENFGEFFVDQIQYAKTVLLSKTEEISNSQLMQVFKAVRKLNPNCPIISTPIAKVNGDKILKTAEFRNKDLMEDAGIVRKTLNTSHVIRRMRSHSCADEVFDTWGVETPKCFAKREIKSILDKLKSTVYGNVIRAKGLVNTEDSWVQFDYVSGKYDINDVDYDYTGRICVIGTELKKQEIKKLFLGE</sequence>
<evidence type="ECO:0000313" key="7">
    <source>
        <dbReference type="EMBL" id="MSR92263.1"/>
    </source>
</evidence>
<evidence type="ECO:0000256" key="4">
    <source>
        <dbReference type="ARBA" id="ARBA00034320"/>
    </source>
</evidence>